<protein>
    <recommendedName>
        <fullName evidence="4">Gap like protein</fullName>
    </recommendedName>
</protein>
<evidence type="ECO:0000313" key="3">
    <source>
        <dbReference type="Proteomes" id="UP000694460"/>
    </source>
</evidence>
<feature type="transmembrane region" description="Helical" evidence="1">
    <location>
        <begin position="175"/>
        <end position="197"/>
    </location>
</feature>
<name>A0ABS4ZZB5_9MYCO</name>
<dbReference type="Pfam" id="PF11139">
    <property type="entry name" value="SfLAP"/>
    <property type="match status" value="1"/>
</dbReference>
<evidence type="ECO:0000313" key="2">
    <source>
        <dbReference type="EMBL" id="MBP2454858.1"/>
    </source>
</evidence>
<proteinExistence type="predicted"/>
<feature type="transmembrane region" description="Helical" evidence="1">
    <location>
        <begin position="51"/>
        <end position="76"/>
    </location>
</feature>
<evidence type="ECO:0008006" key="4">
    <source>
        <dbReference type="Google" id="ProtNLM"/>
    </source>
</evidence>
<accession>A0ABS4ZZB5</accession>
<dbReference type="Proteomes" id="UP000694460">
    <property type="component" value="Unassembled WGS sequence"/>
</dbReference>
<keyword evidence="1" id="KW-0472">Membrane</keyword>
<keyword evidence="1" id="KW-0812">Transmembrane</keyword>
<sequence>MPAHPSPARSYTAGKLAPIMWIPLLVMAAAVSLEPFRIGMTLVMLNRPRPLLQLLVFLIGGFAMGTAVGMVVLFILRPALGSAHFTLPRVQLAVGALALLAAAVLAAGRPTSMLGPKPDREPGPLMARIRQLLGGQSLWTASVAGLGIALPSVDYLAALALIVASGAAAATQVGALLLFNVVAFGLVEIPLISYLVAPERTRATLASLHDWLQIQRHRKIAAVVATVGCVLVVVGFVGL</sequence>
<organism evidence="2 3">
    <name type="scientific">Mycolicibacterium lutetiense</name>
    <dbReference type="NCBI Taxonomy" id="1641992"/>
    <lineage>
        <taxon>Bacteria</taxon>
        <taxon>Bacillati</taxon>
        <taxon>Actinomycetota</taxon>
        <taxon>Actinomycetes</taxon>
        <taxon>Mycobacteriales</taxon>
        <taxon>Mycobacteriaceae</taxon>
        <taxon>Mycolicibacterium</taxon>
    </lineage>
</organism>
<keyword evidence="3" id="KW-1185">Reference proteome</keyword>
<comment type="caution">
    <text evidence="2">The sequence shown here is derived from an EMBL/GenBank/DDBJ whole genome shotgun (WGS) entry which is preliminary data.</text>
</comment>
<keyword evidence="1" id="KW-1133">Transmembrane helix</keyword>
<dbReference type="EMBL" id="JAGIOP010000002">
    <property type="protein sequence ID" value="MBP2454858.1"/>
    <property type="molecule type" value="Genomic_DNA"/>
</dbReference>
<reference evidence="2 3" key="1">
    <citation type="submission" date="2021-03" db="EMBL/GenBank/DDBJ databases">
        <title>Sequencing the genomes of 1000 actinobacteria strains.</title>
        <authorList>
            <person name="Klenk H.-P."/>
        </authorList>
    </citation>
    <scope>NUCLEOTIDE SEQUENCE [LARGE SCALE GENOMIC DNA]</scope>
    <source>
        <strain evidence="2 3">DSM 46713</strain>
    </source>
</reference>
<feature type="transmembrane region" description="Helical" evidence="1">
    <location>
        <begin position="138"/>
        <end position="163"/>
    </location>
</feature>
<feature type="transmembrane region" description="Helical" evidence="1">
    <location>
        <begin position="20"/>
        <end position="39"/>
    </location>
</feature>
<gene>
    <name evidence="2" type="ORF">JOF57_004771</name>
</gene>
<feature type="transmembrane region" description="Helical" evidence="1">
    <location>
        <begin position="218"/>
        <end position="238"/>
    </location>
</feature>
<feature type="transmembrane region" description="Helical" evidence="1">
    <location>
        <begin position="88"/>
        <end position="107"/>
    </location>
</feature>
<dbReference type="InterPro" id="IPR021315">
    <property type="entry name" value="Gap/Sap"/>
</dbReference>
<evidence type="ECO:0000256" key="1">
    <source>
        <dbReference type="SAM" id="Phobius"/>
    </source>
</evidence>